<proteinExistence type="inferred from homology"/>
<dbReference type="Pfam" id="PF06644">
    <property type="entry name" value="ATP11"/>
    <property type="match status" value="1"/>
</dbReference>
<dbReference type="PANTHER" id="PTHR13937:SF0">
    <property type="entry name" value="EUKARYOTIC TRANSLATION INITIATION FACTOR 3 SUBUNIT C-RELATED"/>
    <property type="match status" value="1"/>
</dbReference>
<dbReference type="GO" id="GO:0033290">
    <property type="term" value="C:eukaryotic 48S preinitiation complex"/>
    <property type="evidence" value="ECO:0007669"/>
    <property type="project" value="UniProtKB-UniRule"/>
</dbReference>
<dbReference type="PANTHER" id="PTHR13937">
    <property type="entry name" value="EUKARYOTIC TRANSLATION INITATION FACTOR 3, SUBUNIT 8 EIF3S8 -RELATED"/>
    <property type="match status" value="1"/>
</dbReference>
<comment type="function">
    <text evidence="4">Component of the eukaryotic translation initiation factor 3 (eIF-3) complex, which is involved in protein synthesis of a specialized repertoire of mRNAs and, together with other initiation factors, stimulates binding of mRNA and methionyl-tRNAi to the 40S ribosome. The eIF-3 complex specifically targets and initiates translation of a subset of mRNAs involved in cell proliferation.</text>
</comment>
<evidence type="ECO:0000256" key="3">
    <source>
        <dbReference type="ARBA" id="ARBA00022917"/>
    </source>
</evidence>
<dbReference type="GO" id="GO:0005739">
    <property type="term" value="C:mitochondrion"/>
    <property type="evidence" value="ECO:0007669"/>
    <property type="project" value="InterPro"/>
</dbReference>
<dbReference type="InterPro" id="IPR036390">
    <property type="entry name" value="WH_DNA-bd_sf"/>
</dbReference>
<organism evidence="7 8">
    <name type="scientific">Rhizophagus clarus</name>
    <dbReference type="NCBI Taxonomy" id="94130"/>
    <lineage>
        <taxon>Eukaryota</taxon>
        <taxon>Fungi</taxon>
        <taxon>Fungi incertae sedis</taxon>
        <taxon>Mucoromycota</taxon>
        <taxon>Glomeromycotina</taxon>
        <taxon>Glomeromycetes</taxon>
        <taxon>Glomerales</taxon>
        <taxon>Glomeraceae</taxon>
        <taxon>Rhizophagus</taxon>
    </lineage>
</organism>
<comment type="similarity">
    <text evidence="4">Belongs to the eIF-3 subunit C family.</text>
</comment>
<dbReference type="AlphaFoldDB" id="A0A8H3LGX0"/>
<dbReference type="SMART" id="SM00088">
    <property type="entry name" value="PINT"/>
    <property type="match status" value="1"/>
</dbReference>
<feature type="region of interest" description="Disordered" evidence="5">
    <location>
        <begin position="1049"/>
        <end position="1108"/>
    </location>
</feature>
<keyword evidence="1 4" id="KW-0963">Cytoplasm</keyword>
<keyword evidence="2 4" id="KW-0396">Initiation factor</keyword>
<comment type="subunit">
    <text evidence="4">Component of the eukaryotic translation initiation factor 3 (eIF-3) complex.</text>
</comment>
<evidence type="ECO:0000256" key="5">
    <source>
        <dbReference type="SAM" id="MobiDB-lite"/>
    </source>
</evidence>
<dbReference type="InterPro" id="IPR010591">
    <property type="entry name" value="ATP11"/>
</dbReference>
<evidence type="ECO:0000256" key="2">
    <source>
        <dbReference type="ARBA" id="ARBA00022540"/>
    </source>
</evidence>
<comment type="subcellular location">
    <subcellularLocation>
        <location evidence="4">Cytoplasm</location>
    </subcellularLocation>
</comment>
<sequence>MYSGLRNSTHSLSSLFIKQNKHVFPKRVQTQMRFSKVTSDQFQFIHSKDTSNSKYMEKYYDKLKNKAEKEKFSSVEEMKAVKLKAIQKNSSFTPKKISLNEIETNSLQKTNFTKDSMSLPPHVKPLDKILNMEKIKDHDSETIEKLWLEYHSTKNYLSAVIPAETYRTLFKRGQQYPMFVVPLPQEQGLEFYILQFQFHQCFFTSLLEYKTHGIESKHHMVLTHFPDLIDYKGIVLMQGEIIQPKLISLKSAQYLAYAMQKFYVSGTKYELDLIRDCDDLTPINKLYLVLRESFYFFSVIKKYEPTSKPAAGAKSKFLKDAESESEESDIDEKREVKSAKDKKQDALESSIKTIENAKKINDWVAIQNEFEKLNKNVSKSFGSIGMPRVYIKTIASLEDFLNEALQKEKEKEAKKKMNATQAKALNSMKNKIKKIVRQFEDEVERWRQNPVESEEEPDEDVDIEKPTSTNHEELSSNEVPDDEGFEQVGKGKKPIEFTSDNLFKKLREILEARGKKNTDRLEQIKVLQKLLGVAATPYQQIRVLLALIPSQFDYYPGMSSYMNVDMWKSTQKEINQLLTILETNLHFAIHDLVEEEEEDDKEPVIEPGQTYSIRGSIVSFIDRLDDEFTKSLQNIDPHTTDYVDRLKDETELYATIVRGQIYFEKNDLNESTSRVIMRRLEHLYYKPDQVIQTVENTVSQSLPSNLKSSITPPAITQDSSDLIHALCVYLYKKGESLLRTRAMLCHIYHHALHNRFYIARDMLLMSHLQDNIQLSDVGTQILHNRTMVQVGLCAFREGMIKESQSCLQEICGTGRVKELLAQGLQLQKYSQLPPEQEKLDRQRQLPFHMHINLELLECAYLTCSMLLEIPAMAAAGSNPEARKKVISKPFRRMLDYNERQVFSGPPENTRDHIMGAAKALAAGEWQKCQELISAIKIWDLMPETQKIKDMLGRKIQEEGLRTYLFTYSSYYTTLGLEQLSTMFSLPVNTVTSIVSKMIWNEELAASLDQINNVVVLHRVELTKVQQLALMFAEKATSFVEANERTLEQKQAVGQNQRDQQRQKGQTNQQNTEKRTMYQKRDGQQQRSRNNFNNGLGNSVRGRIQQNRM</sequence>
<dbReference type="FunFam" id="1.10.10.10:FF:000300">
    <property type="entry name" value="Eukaryotic translation initiation factor 3 subunit C"/>
    <property type="match status" value="1"/>
</dbReference>
<feature type="compositionally biased region" description="Low complexity" evidence="5">
    <location>
        <begin position="1053"/>
        <end position="1070"/>
    </location>
</feature>
<dbReference type="InterPro" id="IPR036388">
    <property type="entry name" value="WH-like_DNA-bd_sf"/>
</dbReference>
<dbReference type="GO" id="GO:0031369">
    <property type="term" value="F:translation initiation factor binding"/>
    <property type="evidence" value="ECO:0007669"/>
    <property type="project" value="InterPro"/>
</dbReference>
<feature type="domain" description="PCI" evidence="6">
    <location>
        <begin position="847"/>
        <end position="1021"/>
    </location>
</feature>
<reference evidence="7" key="1">
    <citation type="submission" date="2019-10" db="EMBL/GenBank/DDBJ databases">
        <title>Conservation and host-specific expression of non-tandemly repeated heterogenous ribosome RNA gene in arbuscular mycorrhizal fungi.</title>
        <authorList>
            <person name="Maeda T."/>
            <person name="Kobayashi Y."/>
            <person name="Nakagawa T."/>
            <person name="Ezawa T."/>
            <person name="Yamaguchi K."/>
            <person name="Bino T."/>
            <person name="Nishimoto Y."/>
            <person name="Shigenobu S."/>
            <person name="Kawaguchi M."/>
        </authorList>
    </citation>
    <scope>NUCLEOTIDE SEQUENCE</scope>
    <source>
        <strain evidence="7">HR1</strain>
    </source>
</reference>
<dbReference type="GO" id="GO:0005852">
    <property type="term" value="C:eukaryotic translation initiation factor 3 complex"/>
    <property type="evidence" value="ECO:0007669"/>
    <property type="project" value="UniProtKB-UniRule"/>
</dbReference>
<evidence type="ECO:0000259" key="6">
    <source>
        <dbReference type="PROSITE" id="PS50250"/>
    </source>
</evidence>
<name>A0A8H3LGX0_9GLOM</name>
<feature type="compositionally biased region" description="Acidic residues" evidence="5">
    <location>
        <begin position="452"/>
        <end position="462"/>
    </location>
</feature>
<dbReference type="SUPFAM" id="SSF46785">
    <property type="entry name" value="Winged helix' DNA-binding domain"/>
    <property type="match status" value="1"/>
</dbReference>
<feature type="compositionally biased region" description="Basic and acidic residues" evidence="5">
    <location>
        <begin position="1071"/>
        <end position="1083"/>
    </location>
</feature>
<keyword evidence="3 4" id="KW-0648">Protein biosynthesis</keyword>
<dbReference type="GO" id="GO:0003743">
    <property type="term" value="F:translation initiation factor activity"/>
    <property type="evidence" value="ECO:0007669"/>
    <property type="project" value="UniProtKB-UniRule"/>
</dbReference>
<dbReference type="InterPro" id="IPR008905">
    <property type="entry name" value="EIF3C_N_dom"/>
</dbReference>
<evidence type="ECO:0000256" key="1">
    <source>
        <dbReference type="ARBA" id="ARBA00022490"/>
    </source>
</evidence>
<dbReference type="InterPro" id="IPR058999">
    <property type="entry name" value="EIF3CL_C"/>
</dbReference>
<dbReference type="Gene3D" id="1.10.10.10">
    <property type="entry name" value="Winged helix-like DNA-binding domain superfamily/Winged helix DNA-binding domain"/>
    <property type="match status" value="1"/>
</dbReference>
<dbReference type="GO" id="GO:0003723">
    <property type="term" value="F:RNA binding"/>
    <property type="evidence" value="ECO:0007669"/>
    <property type="project" value="InterPro"/>
</dbReference>
<dbReference type="Pfam" id="PF01399">
    <property type="entry name" value="PCI"/>
    <property type="match status" value="1"/>
</dbReference>
<feature type="compositionally biased region" description="Polar residues" evidence="5">
    <location>
        <begin position="1084"/>
        <end position="1096"/>
    </location>
</feature>
<accession>A0A8H3LGX0</accession>
<dbReference type="Pfam" id="PF26569">
    <property type="entry name" value="EIF3CL_C"/>
    <property type="match status" value="1"/>
</dbReference>
<dbReference type="Pfam" id="PF05470">
    <property type="entry name" value="eIF-3c_N"/>
    <property type="match status" value="1"/>
</dbReference>
<feature type="region of interest" description="Disordered" evidence="5">
    <location>
        <begin position="445"/>
        <end position="490"/>
    </location>
</feature>
<dbReference type="GO" id="GO:0001732">
    <property type="term" value="P:formation of cytoplasmic translation initiation complex"/>
    <property type="evidence" value="ECO:0007669"/>
    <property type="project" value="UniProtKB-UniRule"/>
</dbReference>
<dbReference type="EMBL" id="BLAL01000162">
    <property type="protein sequence ID" value="GES86874.1"/>
    <property type="molecule type" value="Genomic_DNA"/>
</dbReference>
<dbReference type="HAMAP" id="MF_03002">
    <property type="entry name" value="eIF3c"/>
    <property type="match status" value="1"/>
</dbReference>
<dbReference type="InterPro" id="IPR000717">
    <property type="entry name" value="PCI_dom"/>
</dbReference>
<evidence type="ECO:0000313" key="8">
    <source>
        <dbReference type="Proteomes" id="UP000615446"/>
    </source>
</evidence>
<protein>
    <recommendedName>
        <fullName evidence="4">Eukaryotic translation initiation factor 3 subunit C</fullName>
        <shortName evidence="4">eIF3c</shortName>
    </recommendedName>
    <alternativeName>
        <fullName evidence="4">Eukaryotic translation initiation factor 3 93 kDa subunit homolog</fullName>
        <shortName evidence="4">eIF3 p93</shortName>
    </alternativeName>
    <alternativeName>
        <fullName evidence="4">Translation initiation factor eIF3, p93 subunit homolog</fullName>
    </alternativeName>
</protein>
<dbReference type="PROSITE" id="PS50250">
    <property type="entry name" value="PCI"/>
    <property type="match status" value="1"/>
</dbReference>
<evidence type="ECO:0000256" key="4">
    <source>
        <dbReference type="HAMAP-Rule" id="MF_03002"/>
    </source>
</evidence>
<dbReference type="OrthoDB" id="29647at2759"/>
<dbReference type="GO" id="GO:0016282">
    <property type="term" value="C:eukaryotic 43S preinitiation complex"/>
    <property type="evidence" value="ECO:0007669"/>
    <property type="project" value="UniProtKB-UniRule"/>
</dbReference>
<gene>
    <name evidence="4" type="primary">NIP1</name>
    <name evidence="7" type="ORF">RCL2_001390900</name>
</gene>
<dbReference type="InterPro" id="IPR027516">
    <property type="entry name" value="EIF3C"/>
</dbReference>
<evidence type="ECO:0000313" key="7">
    <source>
        <dbReference type="EMBL" id="GES86874.1"/>
    </source>
</evidence>
<dbReference type="Proteomes" id="UP000615446">
    <property type="component" value="Unassembled WGS sequence"/>
</dbReference>
<comment type="caution">
    <text evidence="7">The sequence shown here is derived from an EMBL/GenBank/DDBJ whole genome shotgun (WGS) entry which is preliminary data.</text>
</comment>